<reference evidence="2 3" key="1">
    <citation type="submission" date="2018-01" db="EMBL/GenBank/DDBJ databases">
        <title>The draft genome sequence of Halioglobus japonicus S1-36.</title>
        <authorList>
            <person name="Du Z.-J."/>
            <person name="Shi M.-J."/>
        </authorList>
    </citation>
    <scope>NUCLEOTIDE SEQUENCE [LARGE SCALE GENOMIC DNA]</scope>
    <source>
        <strain evidence="2 3">S1-36</strain>
    </source>
</reference>
<dbReference type="EMBL" id="PKUR01000013">
    <property type="protein sequence ID" value="PLW84497.1"/>
    <property type="molecule type" value="Genomic_DNA"/>
</dbReference>
<evidence type="ECO:0000313" key="3">
    <source>
        <dbReference type="Proteomes" id="UP000235162"/>
    </source>
</evidence>
<feature type="transmembrane region" description="Helical" evidence="1">
    <location>
        <begin position="99"/>
        <end position="122"/>
    </location>
</feature>
<keyword evidence="1" id="KW-0472">Membrane</keyword>
<dbReference type="KEGG" id="hja:BST95_06710"/>
<feature type="transmembrane region" description="Helical" evidence="1">
    <location>
        <begin position="70"/>
        <end position="87"/>
    </location>
</feature>
<dbReference type="AlphaFoldDB" id="A0AAP8SLC9"/>
<name>A0AAP8SLC9_9GAMM</name>
<protein>
    <submittedName>
        <fullName evidence="2">Uncharacterized protein</fullName>
    </submittedName>
</protein>
<organism evidence="2 3">
    <name type="scientific">Halioglobus japonicus</name>
    <dbReference type="NCBI Taxonomy" id="930805"/>
    <lineage>
        <taxon>Bacteria</taxon>
        <taxon>Pseudomonadati</taxon>
        <taxon>Pseudomonadota</taxon>
        <taxon>Gammaproteobacteria</taxon>
        <taxon>Cellvibrionales</taxon>
        <taxon>Halieaceae</taxon>
        <taxon>Halioglobus</taxon>
    </lineage>
</organism>
<keyword evidence="1" id="KW-0812">Transmembrane</keyword>
<evidence type="ECO:0000313" key="2">
    <source>
        <dbReference type="EMBL" id="PLW84497.1"/>
    </source>
</evidence>
<evidence type="ECO:0000256" key="1">
    <source>
        <dbReference type="SAM" id="Phobius"/>
    </source>
</evidence>
<gene>
    <name evidence="2" type="ORF">C0029_18895</name>
</gene>
<feature type="transmembrane region" description="Helical" evidence="1">
    <location>
        <begin position="36"/>
        <end position="58"/>
    </location>
</feature>
<dbReference type="Proteomes" id="UP000235162">
    <property type="component" value="Unassembled WGS sequence"/>
</dbReference>
<proteinExistence type="predicted"/>
<keyword evidence="3" id="KW-1185">Reference proteome</keyword>
<sequence>MDSLSVPPVMNDAWHVMLTLFIPMFGYRFAPTEIYLSIPITGLTLAIAFYIATTKVLHEYTAAKNVFGKAGYVLLAVFTIGLTRWIWTQNSMEAPWVGIVFTVLMLGAIHLYLSILGLFGVVRPEQD</sequence>
<accession>A0AAP8SLC9</accession>
<keyword evidence="1" id="KW-1133">Transmembrane helix</keyword>
<comment type="caution">
    <text evidence="2">The sequence shown here is derived from an EMBL/GenBank/DDBJ whole genome shotgun (WGS) entry which is preliminary data.</text>
</comment>